<accession>A0A7W9APT8</accession>
<organism evidence="2 3">
    <name type="scientific">Sphingomonas yantingensis</name>
    <dbReference type="NCBI Taxonomy" id="1241761"/>
    <lineage>
        <taxon>Bacteria</taxon>
        <taxon>Pseudomonadati</taxon>
        <taxon>Pseudomonadota</taxon>
        <taxon>Alphaproteobacteria</taxon>
        <taxon>Sphingomonadales</taxon>
        <taxon>Sphingomonadaceae</taxon>
        <taxon>Sphingomonas</taxon>
    </lineage>
</organism>
<keyword evidence="1" id="KW-1133">Transmembrane helix</keyword>
<feature type="transmembrane region" description="Helical" evidence="1">
    <location>
        <begin position="80"/>
        <end position="103"/>
    </location>
</feature>
<dbReference type="Proteomes" id="UP000557739">
    <property type="component" value="Unassembled WGS sequence"/>
</dbReference>
<evidence type="ECO:0000313" key="2">
    <source>
        <dbReference type="EMBL" id="MBB5698394.1"/>
    </source>
</evidence>
<keyword evidence="3" id="KW-1185">Reference proteome</keyword>
<feature type="transmembrane region" description="Helical" evidence="1">
    <location>
        <begin position="45"/>
        <end position="68"/>
    </location>
</feature>
<keyword evidence="1" id="KW-0812">Transmembrane</keyword>
<sequence length="110" mass="11939">MASIVIALFLAAMLVLVAVRAESRFAPAPMIPMQWGFSGAVNWWAPRRIGLALIPAIAVLALFGLLMADRHLEPKPGQAGMVLPTFVAIGVTMLAIQQLHLWLAGRTLRR</sequence>
<comment type="caution">
    <text evidence="2">The sequence shown here is derived from an EMBL/GenBank/DDBJ whole genome shotgun (WGS) entry which is preliminary data.</text>
</comment>
<proteinExistence type="predicted"/>
<gene>
    <name evidence="2" type="ORF">FHR19_001739</name>
</gene>
<dbReference type="AlphaFoldDB" id="A0A7W9APT8"/>
<name>A0A7W9APT8_9SPHN</name>
<reference evidence="2 3" key="1">
    <citation type="submission" date="2020-08" db="EMBL/GenBank/DDBJ databases">
        <title>Genomic Encyclopedia of Type Strains, Phase IV (KMG-IV): sequencing the most valuable type-strain genomes for metagenomic binning, comparative biology and taxonomic classification.</title>
        <authorList>
            <person name="Goeker M."/>
        </authorList>
    </citation>
    <scope>NUCLEOTIDE SEQUENCE [LARGE SCALE GENOMIC DNA]</scope>
    <source>
        <strain evidence="2 3">DSM 27244</strain>
    </source>
</reference>
<dbReference type="RefSeq" id="WP_184026998.1">
    <property type="nucleotide sequence ID" value="NZ_JACIJJ010000002.1"/>
</dbReference>
<dbReference type="EMBL" id="JACIJJ010000002">
    <property type="protein sequence ID" value="MBB5698394.1"/>
    <property type="molecule type" value="Genomic_DNA"/>
</dbReference>
<keyword evidence="1" id="KW-0472">Membrane</keyword>
<evidence type="ECO:0008006" key="4">
    <source>
        <dbReference type="Google" id="ProtNLM"/>
    </source>
</evidence>
<evidence type="ECO:0000256" key="1">
    <source>
        <dbReference type="SAM" id="Phobius"/>
    </source>
</evidence>
<protein>
    <recommendedName>
        <fullName evidence="4">DUF1648 domain-containing protein</fullName>
    </recommendedName>
</protein>
<evidence type="ECO:0000313" key="3">
    <source>
        <dbReference type="Proteomes" id="UP000557739"/>
    </source>
</evidence>